<keyword evidence="2" id="KW-1185">Reference proteome</keyword>
<organism evidence="1 2">
    <name type="scientific">Paramecium octaurelia</name>
    <dbReference type="NCBI Taxonomy" id="43137"/>
    <lineage>
        <taxon>Eukaryota</taxon>
        <taxon>Sar</taxon>
        <taxon>Alveolata</taxon>
        <taxon>Ciliophora</taxon>
        <taxon>Intramacronucleata</taxon>
        <taxon>Oligohymenophorea</taxon>
        <taxon>Peniculida</taxon>
        <taxon>Parameciidae</taxon>
        <taxon>Paramecium</taxon>
    </lineage>
</organism>
<proteinExistence type="predicted"/>
<dbReference type="EMBL" id="CAJJDP010000156">
    <property type="protein sequence ID" value="CAD8211513.1"/>
    <property type="molecule type" value="Genomic_DNA"/>
</dbReference>
<evidence type="ECO:0000313" key="2">
    <source>
        <dbReference type="Proteomes" id="UP000683925"/>
    </source>
</evidence>
<protein>
    <submittedName>
        <fullName evidence="1">Uncharacterized protein</fullName>
    </submittedName>
</protein>
<reference evidence="1" key="1">
    <citation type="submission" date="2021-01" db="EMBL/GenBank/DDBJ databases">
        <authorList>
            <consortium name="Genoscope - CEA"/>
            <person name="William W."/>
        </authorList>
    </citation>
    <scope>NUCLEOTIDE SEQUENCE</scope>
</reference>
<evidence type="ECO:0000313" key="1">
    <source>
        <dbReference type="EMBL" id="CAD8211513.1"/>
    </source>
</evidence>
<name>A0A8S1YDS3_PAROT</name>
<accession>A0A8S1YDS3</accession>
<dbReference type="AlphaFoldDB" id="A0A8S1YDS3"/>
<comment type="caution">
    <text evidence="1">The sequence shown here is derived from an EMBL/GenBank/DDBJ whole genome shotgun (WGS) entry which is preliminary data.</text>
</comment>
<dbReference type="Proteomes" id="UP000683925">
    <property type="component" value="Unassembled WGS sequence"/>
</dbReference>
<sequence length="78" mass="8949">MKSIIKGNFSISAWLSRCVLDYPNGHEIPFSQIAYFKSAIPSLKNHKIVTLRIFSLIGISNHYPISFLQVFNVSLFCW</sequence>
<gene>
    <name evidence="1" type="ORF">POCTA_138.1.T1540110</name>
</gene>